<organism evidence="1 2">
    <name type="scientific">Hymenobacter endophyticus</name>
    <dbReference type="NCBI Taxonomy" id="3076335"/>
    <lineage>
        <taxon>Bacteria</taxon>
        <taxon>Pseudomonadati</taxon>
        <taxon>Bacteroidota</taxon>
        <taxon>Cytophagia</taxon>
        <taxon>Cytophagales</taxon>
        <taxon>Hymenobacteraceae</taxon>
        <taxon>Hymenobacter</taxon>
    </lineage>
</organism>
<dbReference type="EMBL" id="JAWDJT010000003">
    <property type="protein sequence ID" value="MDU0370135.1"/>
    <property type="molecule type" value="Genomic_DNA"/>
</dbReference>
<keyword evidence="2" id="KW-1185">Reference proteome</keyword>
<dbReference type="Proteomes" id="UP001250698">
    <property type="component" value="Unassembled WGS sequence"/>
</dbReference>
<dbReference type="RefSeq" id="WP_315997622.1">
    <property type="nucleotide sequence ID" value="NZ_JAWDJT010000003.1"/>
</dbReference>
<reference evidence="1 2" key="1">
    <citation type="submission" date="2023-10" db="EMBL/GenBank/DDBJ databases">
        <title>Hymenobacter endophyticus sp. nov., an isolate from the leaf tissues of wheat.</title>
        <authorList>
            <person name="Dai Y."/>
        </authorList>
    </citation>
    <scope>NUCLEOTIDE SEQUENCE [LARGE SCALE GENOMIC DNA]</scope>
    <source>
        <strain evidence="1 2">ZK17L-C2</strain>
    </source>
</reference>
<comment type="caution">
    <text evidence="1">The sequence shown here is derived from an EMBL/GenBank/DDBJ whole genome shotgun (WGS) entry which is preliminary data.</text>
</comment>
<evidence type="ECO:0000313" key="1">
    <source>
        <dbReference type="EMBL" id="MDU0370135.1"/>
    </source>
</evidence>
<name>A0ABU3TFI2_9BACT</name>
<protein>
    <submittedName>
        <fullName evidence="1">Uncharacterized protein</fullName>
    </submittedName>
</protein>
<proteinExistence type="predicted"/>
<sequence length="197" mass="22480">MINPESLHPLIVPRKYIEDSAWDLPHLPLPNDEFILCWVEYGEAMVYLDRAGYNELEQSGVNWQQQAIENVRQSAFFHQYRKDDAITGQPEWIAFLNDEDTISSSKILLHYELERIFPTGYSVVIPDRACGIVVSNECSDKTLDALIEMVRGMYTGASTPMSQAFFESSAFALPPDWTLPIDKETTSLILQLFQAIE</sequence>
<evidence type="ECO:0000313" key="2">
    <source>
        <dbReference type="Proteomes" id="UP001250698"/>
    </source>
</evidence>
<gene>
    <name evidence="1" type="ORF">ROI90_06995</name>
</gene>
<accession>A0ABU3TFI2</accession>